<keyword evidence="1" id="KW-0472">Membrane</keyword>
<dbReference type="OrthoDB" id="669131at2"/>
<dbReference type="Proteomes" id="UP000199595">
    <property type="component" value="Unassembled WGS sequence"/>
</dbReference>
<dbReference type="STRING" id="762486.SAMN05444411_101874"/>
<gene>
    <name evidence="2" type="ORF">SAMN05444411_101874</name>
</gene>
<keyword evidence="1" id="KW-0812">Transmembrane</keyword>
<keyword evidence="1" id="KW-1133">Transmembrane helix</keyword>
<evidence type="ECO:0008006" key="4">
    <source>
        <dbReference type="Google" id="ProtNLM"/>
    </source>
</evidence>
<protein>
    <recommendedName>
        <fullName evidence="4">DUF4230 domain-containing protein</fullName>
    </recommendedName>
</protein>
<feature type="transmembrane region" description="Helical" evidence="1">
    <location>
        <begin position="6"/>
        <end position="22"/>
    </location>
</feature>
<evidence type="ECO:0000256" key="1">
    <source>
        <dbReference type="SAM" id="Phobius"/>
    </source>
</evidence>
<dbReference type="RefSeq" id="WP_090120063.1">
    <property type="nucleotide sequence ID" value="NZ_FNNJ01000001.1"/>
</dbReference>
<evidence type="ECO:0000313" key="2">
    <source>
        <dbReference type="EMBL" id="SDW50447.1"/>
    </source>
</evidence>
<name>A0A1H2U356_9FLAO</name>
<dbReference type="EMBL" id="FNNJ01000001">
    <property type="protein sequence ID" value="SDW50447.1"/>
    <property type="molecule type" value="Genomic_DNA"/>
</dbReference>
<accession>A0A1H2U356</accession>
<dbReference type="AlphaFoldDB" id="A0A1H2U356"/>
<evidence type="ECO:0000313" key="3">
    <source>
        <dbReference type="Proteomes" id="UP000199595"/>
    </source>
</evidence>
<proteinExistence type="predicted"/>
<organism evidence="2 3">
    <name type="scientific">Lutibacter oricola</name>
    <dbReference type="NCBI Taxonomy" id="762486"/>
    <lineage>
        <taxon>Bacteria</taxon>
        <taxon>Pseudomonadati</taxon>
        <taxon>Bacteroidota</taxon>
        <taxon>Flavobacteriia</taxon>
        <taxon>Flavobacteriales</taxon>
        <taxon>Flavobacteriaceae</taxon>
        <taxon>Lutibacter</taxon>
    </lineage>
</organism>
<keyword evidence="3" id="KW-1185">Reference proteome</keyword>
<sequence length="202" mass="22822">MELFIGIFLGGILMFGLISLFNKKKNVQKIEHQSAVLIEKIKSVCKLISVEGDFAEIYHYQDTKNQFFGLLTGKKKAILLVNAKAHVGFDLSKIQLQANTSKKEIVLTHFPEPQVLTVETDVKYYDKSDGFFNKFNAEDLTILNKEAKNFIIDKIPESGLLNNASKEALDTILMIEKMIETSGWSLNYTQLVLSKAQEKIEG</sequence>
<dbReference type="InterPro" id="IPR025324">
    <property type="entry name" value="DUF4230"/>
</dbReference>
<dbReference type="Pfam" id="PF14014">
    <property type="entry name" value="DUF4230"/>
    <property type="match status" value="1"/>
</dbReference>
<reference evidence="2 3" key="1">
    <citation type="submission" date="2016-10" db="EMBL/GenBank/DDBJ databases">
        <authorList>
            <person name="de Groot N.N."/>
        </authorList>
    </citation>
    <scope>NUCLEOTIDE SEQUENCE [LARGE SCALE GENOMIC DNA]</scope>
    <source>
        <strain evidence="2 3">DSM 24956</strain>
    </source>
</reference>